<dbReference type="PANTHER" id="PTHR39328:SF1">
    <property type="entry name" value="BLL2871 PROTEIN"/>
    <property type="match status" value="1"/>
</dbReference>
<keyword evidence="2" id="KW-1185">Reference proteome</keyword>
<dbReference type="AlphaFoldDB" id="W4M153"/>
<dbReference type="Proteomes" id="UP000019140">
    <property type="component" value="Unassembled WGS sequence"/>
</dbReference>
<dbReference type="InterPro" id="IPR010430">
    <property type="entry name" value="DUF1028"/>
</dbReference>
<sequence>MGVGSRCPYARAGVGAILTQNRTDPRLGPRGLDLLSQGYTASQVIDALVQDNATVGWRQLAVIGPRGDTAYYHGGHITSIHTAAQSDGVCAIGNILSSDTVPQAMVEAFDRQPGAHLAERLLEALEAGLAAGGELKQVKSAALLVVHEQDFPLVDLRIELDPQPLTALRFLWELYQPQAETYVQRAVDPDNVPPES</sequence>
<dbReference type="SUPFAM" id="SSF56235">
    <property type="entry name" value="N-terminal nucleophile aminohydrolases (Ntn hydrolases)"/>
    <property type="match status" value="1"/>
</dbReference>
<dbReference type="Gene3D" id="3.60.20.10">
    <property type="entry name" value="Glutamine Phosphoribosylpyrophosphate, subunit 1, domain 1"/>
    <property type="match status" value="1"/>
</dbReference>
<evidence type="ECO:0000313" key="2">
    <source>
        <dbReference type="Proteomes" id="UP000019140"/>
    </source>
</evidence>
<dbReference type="InterPro" id="IPR029055">
    <property type="entry name" value="Ntn_hydrolases_N"/>
</dbReference>
<comment type="caution">
    <text evidence="1">The sequence shown here is derived from an EMBL/GenBank/DDBJ whole genome shotgun (WGS) entry which is preliminary data.</text>
</comment>
<evidence type="ECO:0008006" key="3">
    <source>
        <dbReference type="Google" id="ProtNLM"/>
    </source>
</evidence>
<reference evidence="1 2" key="1">
    <citation type="journal article" date="2014" name="Nature">
        <title>An environmental bacterial taxon with a large and distinct metabolic repertoire.</title>
        <authorList>
            <person name="Wilson M.C."/>
            <person name="Mori T."/>
            <person name="Ruckert C."/>
            <person name="Uria A.R."/>
            <person name="Helf M.J."/>
            <person name="Takada K."/>
            <person name="Gernert C."/>
            <person name="Steffens U.A."/>
            <person name="Heycke N."/>
            <person name="Schmitt S."/>
            <person name="Rinke C."/>
            <person name="Helfrich E.J."/>
            <person name="Brachmann A.O."/>
            <person name="Gurgui C."/>
            <person name="Wakimoto T."/>
            <person name="Kracht M."/>
            <person name="Crusemann M."/>
            <person name="Hentschel U."/>
            <person name="Abe I."/>
            <person name="Matsunaga S."/>
            <person name="Kalinowski J."/>
            <person name="Takeyama H."/>
            <person name="Piel J."/>
        </authorList>
    </citation>
    <scope>NUCLEOTIDE SEQUENCE [LARGE SCALE GENOMIC DNA]</scope>
    <source>
        <strain evidence="2">TSY2</strain>
    </source>
</reference>
<accession>W4M153</accession>
<name>W4M153_9BACT</name>
<proteinExistence type="predicted"/>
<dbReference type="EMBL" id="AZHX01001316">
    <property type="protein sequence ID" value="ETX04074.1"/>
    <property type="molecule type" value="Genomic_DNA"/>
</dbReference>
<protein>
    <recommendedName>
        <fullName evidence="3">Major pilin protein fimA</fullName>
    </recommendedName>
</protein>
<dbReference type="HOGENOM" id="CLU_068244_1_1_7"/>
<gene>
    <name evidence="1" type="ORF">ETSY2_30940</name>
</gene>
<evidence type="ECO:0000313" key="1">
    <source>
        <dbReference type="EMBL" id="ETX04074.1"/>
    </source>
</evidence>
<dbReference type="PANTHER" id="PTHR39328">
    <property type="entry name" value="BLL2871 PROTEIN"/>
    <property type="match status" value="1"/>
</dbReference>
<organism evidence="1 2">
    <name type="scientific">Candidatus Entotheonella gemina</name>
    <dbReference type="NCBI Taxonomy" id="1429439"/>
    <lineage>
        <taxon>Bacteria</taxon>
        <taxon>Pseudomonadati</taxon>
        <taxon>Nitrospinota/Tectimicrobiota group</taxon>
        <taxon>Candidatus Tectimicrobiota</taxon>
        <taxon>Candidatus Entotheonellia</taxon>
        <taxon>Candidatus Entotheonellales</taxon>
        <taxon>Candidatus Entotheonellaceae</taxon>
        <taxon>Candidatus Entotheonella</taxon>
    </lineage>
</organism>
<dbReference type="Pfam" id="PF06267">
    <property type="entry name" value="DUF1028"/>
    <property type="match status" value="1"/>
</dbReference>